<dbReference type="Proteomes" id="UP000019849">
    <property type="component" value="Unassembled WGS sequence"/>
</dbReference>
<feature type="transmembrane region" description="Helical" evidence="1">
    <location>
        <begin position="48"/>
        <end position="69"/>
    </location>
</feature>
<accession>A0A011U8K5</accession>
<keyword evidence="1" id="KW-1133">Transmembrane helix</keyword>
<keyword evidence="5" id="KW-1185">Reference proteome</keyword>
<feature type="transmembrane region" description="Helical" evidence="1">
    <location>
        <begin position="122"/>
        <end position="140"/>
    </location>
</feature>
<proteinExistence type="predicted"/>
<feature type="transmembrane region" description="Helical" evidence="1">
    <location>
        <begin position="178"/>
        <end position="196"/>
    </location>
</feature>
<dbReference type="eggNOG" id="ENOG502ZZD2">
    <property type="taxonomic scope" value="Bacteria"/>
</dbReference>
<evidence type="ECO:0000313" key="2">
    <source>
        <dbReference type="EMBL" id="EXL02406.1"/>
    </source>
</evidence>
<sequence length="200" mass="23362">MNVDAPIQESHEIFVHIRIIVGMVLGISVARLVTGVTRFLQHPGTEKVYAVHLGWVAFLFLFIIHFWWFEFALSQIRVWTFPLYFLLICYSIVFVMLAAMLFPDQISEYKGFRDYFRQRRKWFYALLLVLLLVDVVDTMTKGQSYYHHVYGWAYPVRQSLLVAGAAGALFVDSERYDAVFVAFALLFQIVWILTLFDVLA</sequence>
<feature type="transmembrane region" description="Helical" evidence="1">
    <location>
        <begin position="152"/>
        <end position="171"/>
    </location>
</feature>
<comment type="caution">
    <text evidence="2">The sequence shown here is derived from an EMBL/GenBank/DDBJ whole genome shotgun (WGS) entry which is preliminary data.</text>
</comment>
<dbReference type="OrthoDB" id="9803673at2"/>
<reference evidence="3 5" key="2">
    <citation type="submission" date="2019-03" db="EMBL/GenBank/DDBJ databases">
        <title>Genomic Encyclopedia of Type Strains, Phase IV (KMG-IV): sequencing the most valuable type-strain genomes for metagenomic binning, comparative biology and taxonomic classification.</title>
        <authorList>
            <person name="Goeker M."/>
        </authorList>
    </citation>
    <scope>NUCLEOTIDE SEQUENCE [LARGE SCALE GENOMIC DNA]</scope>
    <source>
        <strain evidence="3 5">DSM 11603</strain>
    </source>
</reference>
<evidence type="ECO:0000313" key="3">
    <source>
        <dbReference type="EMBL" id="TDR32905.1"/>
    </source>
</evidence>
<evidence type="ECO:0000256" key="1">
    <source>
        <dbReference type="SAM" id="Phobius"/>
    </source>
</evidence>
<dbReference type="AlphaFoldDB" id="A0A011U8K5"/>
<name>A0A011U8K5_9HYPH</name>
<feature type="transmembrane region" description="Helical" evidence="1">
    <location>
        <begin position="13"/>
        <end position="36"/>
    </location>
</feature>
<keyword evidence="1" id="KW-0472">Membrane</keyword>
<keyword evidence="1" id="KW-0812">Transmembrane</keyword>
<dbReference type="EMBL" id="SNZF01000025">
    <property type="protein sequence ID" value="TDR32905.1"/>
    <property type="molecule type" value="Genomic_DNA"/>
</dbReference>
<dbReference type="Proteomes" id="UP000294958">
    <property type="component" value="Unassembled WGS sequence"/>
</dbReference>
<evidence type="ECO:0000313" key="4">
    <source>
        <dbReference type="Proteomes" id="UP000019849"/>
    </source>
</evidence>
<dbReference type="PATRIC" id="fig|69279.3.peg.4062"/>
<reference evidence="2 4" key="1">
    <citation type="submission" date="2014-02" db="EMBL/GenBank/DDBJ databases">
        <title>Aquamicrobium defluvii Genome sequencing.</title>
        <authorList>
            <person name="Wang X."/>
        </authorList>
    </citation>
    <scope>NUCLEOTIDE SEQUENCE [LARGE SCALE GENOMIC DNA]</scope>
    <source>
        <strain evidence="2 4">W13Z1</strain>
    </source>
</reference>
<dbReference type="HOGENOM" id="CLU_118089_0_0_5"/>
<evidence type="ECO:0000313" key="5">
    <source>
        <dbReference type="Proteomes" id="UP000294958"/>
    </source>
</evidence>
<protein>
    <submittedName>
        <fullName evidence="2">Membrane protein</fullName>
    </submittedName>
</protein>
<dbReference type="STRING" id="69279.BG36_15010"/>
<dbReference type="RefSeq" id="WP_035031179.1">
    <property type="nucleotide sequence ID" value="NZ_KK073903.1"/>
</dbReference>
<feature type="transmembrane region" description="Helical" evidence="1">
    <location>
        <begin position="81"/>
        <end position="102"/>
    </location>
</feature>
<dbReference type="EMBL" id="JENY01000031">
    <property type="protein sequence ID" value="EXL02406.1"/>
    <property type="molecule type" value="Genomic_DNA"/>
</dbReference>
<gene>
    <name evidence="2" type="ORF">BG36_15010</name>
    <name evidence="3" type="ORF">DES43_12535</name>
</gene>
<organism evidence="2 4">
    <name type="scientific">Aquamicrobium defluvii</name>
    <dbReference type="NCBI Taxonomy" id="69279"/>
    <lineage>
        <taxon>Bacteria</taxon>
        <taxon>Pseudomonadati</taxon>
        <taxon>Pseudomonadota</taxon>
        <taxon>Alphaproteobacteria</taxon>
        <taxon>Hyphomicrobiales</taxon>
        <taxon>Phyllobacteriaceae</taxon>
        <taxon>Aquamicrobium</taxon>
    </lineage>
</organism>